<sequence>MAARPYKRHKRGTGRFVQLMEYMQASAAWATLPPGPRALYVEIKRRFTGSNNGALYLSHRDAAKALNVARNTVAGWFRELEARGFIRKTGEHHLGPSGIGQASTYALEEEPCDGKPASKAYMSWRAKSESPRKI</sequence>
<feature type="region of interest" description="Disordered" evidence="1">
    <location>
        <begin position="115"/>
        <end position="134"/>
    </location>
</feature>
<reference evidence="3" key="1">
    <citation type="submission" date="2019-03" db="EMBL/GenBank/DDBJ databases">
        <authorList>
            <person name="Li J."/>
        </authorList>
    </citation>
    <scope>NUCLEOTIDE SEQUENCE [LARGE SCALE GENOMIC DNA]</scope>
    <source>
        <strain evidence="3">2251</strain>
    </source>
</reference>
<protein>
    <recommendedName>
        <fullName evidence="4">Helix-turn-helix domain-containing protein</fullName>
    </recommendedName>
</protein>
<dbReference type="KEGG" id="plia:E4191_08085"/>
<proteinExistence type="predicted"/>
<name>A0A4V1BJ11_9RHOB</name>
<organism evidence="2 3">
    <name type="scientific">Paracoccus liaowanqingii</name>
    <dbReference type="NCBI Taxonomy" id="2560053"/>
    <lineage>
        <taxon>Bacteria</taxon>
        <taxon>Pseudomonadati</taxon>
        <taxon>Pseudomonadota</taxon>
        <taxon>Alphaproteobacteria</taxon>
        <taxon>Rhodobacterales</taxon>
        <taxon>Paracoccaceae</taxon>
        <taxon>Paracoccus</taxon>
    </lineage>
</organism>
<evidence type="ECO:0000313" key="3">
    <source>
        <dbReference type="Proteomes" id="UP000296374"/>
    </source>
</evidence>
<dbReference type="AlphaFoldDB" id="A0A4V1BJ11"/>
<gene>
    <name evidence="2" type="ORF">E4191_08085</name>
</gene>
<evidence type="ECO:0000256" key="1">
    <source>
        <dbReference type="SAM" id="MobiDB-lite"/>
    </source>
</evidence>
<accession>A0A4V1BJ11</accession>
<evidence type="ECO:0008006" key="4">
    <source>
        <dbReference type="Google" id="ProtNLM"/>
    </source>
</evidence>
<dbReference type="EMBL" id="CP038439">
    <property type="protein sequence ID" value="QBX34672.1"/>
    <property type="molecule type" value="Genomic_DNA"/>
</dbReference>
<dbReference type="Proteomes" id="UP000296374">
    <property type="component" value="Chromosome"/>
</dbReference>
<evidence type="ECO:0000313" key="2">
    <source>
        <dbReference type="EMBL" id="QBX34672.1"/>
    </source>
</evidence>